<sequence length="61" mass="7136">MHLHREVLFTVDLGGWMTIFTQRWKLRCTIHDSSLHTSLTRISHSFVEISSFVCLTLLCCK</sequence>
<accession>A0A2C9UM14</accession>
<organism evidence="1">
    <name type="scientific">Manihot esculenta</name>
    <name type="common">Cassava</name>
    <name type="synonym">Jatropha manihot</name>
    <dbReference type="NCBI Taxonomy" id="3983"/>
    <lineage>
        <taxon>Eukaryota</taxon>
        <taxon>Viridiplantae</taxon>
        <taxon>Streptophyta</taxon>
        <taxon>Embryophyta</taxon>
        <taxon>Tracheophyta</taxon>
        <taxon>Spermatophyta</taxon>
        <taxon>Magnoliopsida</taxon>
        <taxon>eudicotyledons</taxon>
        <taxon>Gunneridae</taxon>
        <taxon>Pentapetalae</taxon>
        <taxon>rosids</taxon>
        <taxon>fabids</taxon>
        <taxon>Malpighiales</taxon>
        <taxon>Euphorbiaceae</taxon>
        <taxon>Crotonoideae</taxon>
        <taxon>Manihoteae</taxon>
        <taxon>Manihot</taxon>
    </lineage>
</organism>
<dbReference type="EMBL" id="CM004400">
    <property type="protein sequence ID" value="OAY32122.1"/>
    <property type="molecule type" value="Genomic_DNA"/>
</dbReference>
<protein>
    <submittedName>
        <fullName evidence="1">Uncharacterized protein</fullName>
    </submittedName>
</protein>
<reference evidence="1" key="1">
    <citation type="submission" date="2016-02" db="EMBL/GenBank/DDBJ databases">
        <title>WGS assembly of Manihot esculenta.</title>
        <authorList>
            <person name="Bredeson J.V."/>
            <person name="Prochnik S.E."/>
            <person name="Lyons J.B."/>
            <person name="Schmutz J."/>
            <person name="Grimwood J."/>
            <person name="Vrebalov J."/>
            <person name="Bart R.S."/>
            <person name="Amuge T."/>
            <person name="Ferguson M.E."/>
            <person name="Green R."/>
            <person name="Putnam N."/>
            <person name="Stites J."/>
            <person name="Rounsley S."/>
            <person name="Rokhsar D.S."/>
        </authorList>
    </citation>
    <scope>NUCLEOTIDE SEQUENCE [LARGE SCALE GENOMIC DNA]</scope>
    <source>
        <tissue evidence="1">Leaf</tissue>
    </source>
</reference>
<gene>
    <name evidence="1" type="ORF">MANES_14G167900</name>
</gene>
<name>A0A2C9UM14_MANES</name>
<proteinExistence type="predicted"/>
<evidence type="ECO:0000313" key="1">
    <source>
        <dbReference type="EMBL" id="OAY32122.1"/>
    </source>
</evidence>
<dbReference type="AlphaFoldDB" id="A0A2C9UM14"/>